<accession>A0ABZ1B6M4</accession>
<organism evidence="3 4">
    <name type="scientific">Blastococcus brunescens</name>
    <dbReference type="NCBI Taxonomy" id="1564165"/>
    <lineage>
        <taxon>Bacteria</taxon>
        <taxon>Bacillati</taxon>
        <taxon>Actinomycetota</taxon>
        <taxon>Actinomycetes</taxon>
        <taxon>Geodermatophilales</taxon>
        <taxon>Geodermatophilaceae</taxon>
        <taxon>Blastococcus</taxon>
    </lineage>
</organism>
<dbReference type="SMART" id="SM00487">
    <property type="entry name" value="DEXDc"/>
    <property type="match status" value="1"/>
</dbReference>
<dbReference type="InterPro" id="IPR006935">
    <property type="entry name" value="Helicase/UvrB_N"/>
</dbReference>
<evidence type="ECO:0000313" key="3">
    <source>
        <dbReference type="EMBL" id="WRL65044.1"/>
    </source>
</evidence>
<dbReference type="CDD" id="cd18799">
    <property type="entry name" value="SF2_C_EcoAI-like"/>
    <property type="match status" value="1"/>
</dbReference>
<dbReference type="InterPro" id="IPR013670">
    <property type="entry name" value="EcoEI_R_C_dom"/>
</dbReference>
<feature type="coiled-coil region" evidence="1">
    <location>
        <begin position="169"/>
        <end position="196"/>
    </location>
</feature>
<protein>
    <submittedName>
        <fullName evidence="3">DEAD/DEAH box helicase family protein</fullName>
    </submittedName>
</protein>
<evidence type="ECO:0000256" key="1">
    <source>
        <dbReference type="SAM" id="Coils"/>
    </source>
</evidence>
<dbReference type="InterPro" id="IPR025285">
    <property type="entry name" value="DUF4145"/>
</dbReference>
<keyword evidence="3" id="KW-0547">Nucleotide-binding</keyword>
<dbReference type="SUPFAM" id="SSF52540">
    <property type="entry name" value="P-loop containing nucleoside triphosphate hydrolases"/>
    <property type="match status" value="2"/>
</dbReference>
<keyword evidence="3" id="KW-0067">ATP-binding</keyword>
<proteinExistence type="predicted"/>
<feature type="domain" description="Helicase ATP-binding" evidence="2">
    <location>
        <begin position="364"/>
        <end position="521"/>
    </location>
</feature>
<keyword evidence="3" id="KW-0347">Helicase</keyword>
<dbReference type="RefSeq" id="WP_324276368.1">
    <property type="nucleotide sequence ID" value="NZ_CP141261.1"/>
</dbReference>
<dbReference type="PANTHER" id="PTHR47396">
    <property type="entry name" value="TYPE I RESTRICTION ENZYME ECOKI R PROTEIN"/>
    <property type="match status" value="1"/>
</dbReference>
<evidence type="ECO:0000259" key="2">
    <source>
        <dbReference type="PROSITE" id="PS51192"/>
    </source>
</evidence>
<keyword evidence="3" id="KW-0378">Hydrolase</keyword>
<dbReference type="Gene3D" id="3.90.1570.30">
    <property type="match status" value="1"/>
</dbReference>
<keyword evidence="4" id="KW-1185">Reference proteome</keyword>
<name>A0ABZ1B6M4_9ACTN</name>
<dbReference type="InterPro" id="IPR001650">
    <property type="entry name" value="Helicase_C-like"/>
</dbReference>
<dbReference type="EMBL" id="CP141261">
    <property type="protein sequence ID" value="WRL65044.1"/>
    <property type="molecule type" value="Genomic_DNA"/>
</dbReference>
<dbReference type="CDD" id="cd18032">
    <property type="entry name" value="DEXHc_RE_I_III_res"/>
    <property type="match status" value="1"/>
</dbReference>
<dbReference type="Pfam" id="PF04313">
    <property type="entry name" value="HSDR_N"/>
    <property type="match status" value="1"/>
</dbReference>
<dbReference type="InterPro" id="IPR050742">
    <property type="entry name" value="Helicase_Restrict-Modif_Enz"/>
</dbReference>
<dbReference type="InterPro" id="IPR007409">
    <property type="entry name" value="Restrct_endonuc_type1_HsdR_N"/>
</dbReference>
<sequence length="1139" mass="127195">MSNFDFINAEWPQVHADCVRAAGYLTSDPRSACFYARRAAEHLVGLIYDVDGLSIPYKDDLSARINEPAFQRRVGVGIGQKLNLIRKLGNRAVHDVQAIPARAALDVLRELHHVVVWTAFRYSTNPAAVPTGTVFDPKLAGSQAPLSRSDVVQLAERFRLQDEAHGRALRERDELAAAKDAEIEELRQQIKAAQAANTLTDTHDYSEAQTRDLIIDELLREAGWQLTDVRDREFEVTGMPNAEGKGYVDYVLWGSDGLPLAVVEAKKTTVEPAVGQQQAKLYADCLRQMTGRRPVIFYTNGYQTWLWDDAAGYPPRRVEGFFTADELALMVQRRTGRLPLADAPIDKSIVERHYQQRAIRAVGETFIAKQRAALLVMATGSGKTRTVIALVDQLMRAGWVKRVLFLADRTALVNQAVGAFKTHLPNATTVNLVTEKVADGRVYVSTYPTMMNLINETDAGRRLFGPGYFDLIVIDEAHRSVYQKYRSIFSWFDSLLVGLTATPKDEVDRNTYSLFNLEDGVPTDAYSLDEAVAAGYLVPPVAVSVPTKFLREGIRYDELSEEEKDDWDSLEWNEDGDIPDAVSAEELNKFLFNADTVDKVLATLMKDGHKVAGGDRLGKTIVFAKNQAHAEFIQKRFDANYPEYAGHFARVITHSVTYAQNLIDDFSIKDKAPHIAISVDMLDTGIDVPEVVNLVFFKLIRAKSKFWQMIGRGTRLCPDLYGPGEDKKNFYVFDFCGNLEFFSQNLPDSGGSLQKSLAERLFEARLGLLTALDQTGAGADSEGQPEVGHGEVSERGLRVDVAWTLHEVLVGMNVDNFLVRPARQWVETYSDWDAWHQLTPDKAGDIAHHLAGLPSTKRDDDEDAKRFDLILLRLQLARLDGDALLVERLRTQVQDIAGALLGQTGIPSVKAQEQLLEELAGDEWWVDVTLPMLELARRRIRGLVRFVEKSRRAVVYSDFADELGESSVIELPGVTPGTNWERFRAKARAYLRDHEDHLALQRLRRNLQLTPEDLASLEEMLVESGAGSEADIARAREESHGLGLFIRSLVGLDREAATAAFDRYLSDGVYSVNQIRFVQLIVEHLTANGVMDVGRLYESPFTDSAPHGPDSIFTEDDVDGIVTVLHQVRDRALPDVTVA</sequence>
<dbReference type="GO" id="GO:0004386">
    <property type="term" value="F:helicase activity"/>
    <property type="evidence" value="ECO:0007669"/>
    <property type="project" value="UniProtKB-KW"/>
</dbReference>
<dbReference type="Pfam" id="PF13643">
    <property type="entry name" value="DUF4145"/>
    <property type="match status" value="1"/>
</dbReference>
<gene>
    <name evidence="3" type="ORF">U6N30_04900</name>
</gene>
<dbReference type="InterPro" id="IPR014001">
    <property type="entry name" value="Helicase_ATP-bd"/>
</dbReference>
<dbReference type="Proteomes" id="UP001324287">
    <property type="component" value="Chromosome"/>
</dbReference>
<dbReference type="PROSITE" id="PS51192">
    <property type="entry name" value="HELICASE_ATP_BIND_1"/>
    <property type="match status" value="1"/>
</dbReference>
<dbReference type="InterPro" id="IPR027417">
    <property type="entry name" value="P-loop_NTPase"/>
</dbReference>
<evidence type="ECO:0000313" key="4">
    <source>
        <dbReference type="Proteomes" id="UP001324287"/>
    </source>
</evidence>
<reference evidence="3 4" key="1">
    <citation type="submission" date="2023-12" db="EMBL/GenBank/DDBJ databases">
        <title>Blastococcus brunescens sp. nov., an actonobacterium isolated from sandstone collected in sahara desert.</title>
        <authorList>
            <person name="Gtari M."/>
            <person name="Ghodhbane F."/>
        </authorList>
    </citation>
    <scope>NUCLEOTIDE SEQUENCE [LARGE SCALE GENOMIC DNA]</scope>
    <source>
        <strain evidence="3 4">BMG 8361</strain>
    </source>
</reference>
<dbReference type="Pfam" id="PF00271">
    <property type="entry name" value="Helicase_C"/>
    <property type="match status" value="1"/>
</dbReference>
<dbReference type="Pfam" id="PF08463">
    <property type="entry name" value="EcoEI_R_C"/>
    <property type="match status" value="1"/>
</dbReference>
<keyword evidence="1" id="KW-0175">Coiled coil</keyword>
<dbReference type="Pfam" id="PF04851">
    <property type="entry name" value="ResIII"/>
    <property type="match status" value="1"/>
</dbReference>
<dbReference type="Gene3D" id="3.40.50.300">
    <property type="entry name" value="P-loop containing nucleotide triphosphate hydrolases"/>
    <property type="match status" value="2"/>
</dbReference>
<dbReference type="PANTHER" id="PTHR47396:SF1">
    <property type="entry name" value="ATP-DEPENDENT HELICASE IRC3-RELATED"/>
    <property type="match status" value="1"/>
</dbReference>